<organism evidence="2 3">
    <name type="scientific">Planotetraspora thailandica</name>
    <dbReference type="NCBI Taxonomy" id="487172"/>
    <lineage>
        <taxon>Bacteria</taxon>
        <taxon>Bacillati</taxon>
        <taxon>Actinomycetota</taxon>
        <taxon>Actinomycetes</taxon>
        <taxon>Streptosporangiales</taxon>
        <taxon>Streptosporangiaceae</taxon>
        <taxon>Planotetraspora</taxon>
    </lineage>
</organism>
<dbReference type="Proteomes" id="UP000605992">
    <property type="component" value="Unassembled WGS sequence"/>
</dbReference>
<name>A0A8J3V7J1_9ACTN</name>
<protein>
    <submittedName>
        <fullName evidence="2">Uncharacterized protein</fullName>
    </submittedName>
</protein>
<proteinExistence type="predicted"/>
<keyword evidence="1" id="KW-1133">Transmembrane helix</keyword>
<feature type="transmembrane region" description="Helical" evidence="1">
    <location>
        <begin position="60"/>
        <end position="82"/>
    </location>
</feature>
<keyword evidence="1" id="KW-0472">Membrane</keyword>
<evidence type="ECO:0000256" key="1">
    <source>
        <dbReference type="SAM" id="Phobius"/>
    </source>
</evidence>
<gene>
    <name evidence="2" type="ORF">Pth03_58640</name>
</gene>
<dbReference type="EMBL" id="BOOR01000052">
    <property type="protein sequence ID" value="GII57475.1"/>
    <property type="molecule type" value="Genomic_DNA"/>
</dbReference>
<evidence type="ECO:0000313" key="3">
    <source>
        <dbReference type="Proteomes" id="UP000605992"/>
    </source>
</evidence>
<keyword evidence="1" id="KW-0812">Transmembrane</keyword>
<accession>A0A8J3V7J1</accession>
<reference evidence="2" key="1">
    <citation type="submission" date="2021-01" db="EMBL/GenBank/DDBJ databases">
        <title>Whole genome shotgun sequence of Planotetraspora thailandica NBRC 104271.</title>
        <authorList>
            <person name="Komaki H."/>
            <person name="Tamura T."/>
        </authorList>
    </citation>
    <scope>NUCLEOTIDE SEQUENCE</scope>
    <source>
        <strain evidence="2">NBRC 104271</strain>
    </source>
</reference>
<comment type="caution">
    <text evidence="2">The sequence shown here is derived from an EMBL/GenBank/DDBJ whole genome shotgun (WGS) entry which is preliminary data.</text>
</comment>
<evidence type="ECO:0000313" key="2">
    <source>
        <dbReference type="EMBL" id="GII57475.1"/>
    </source>
</evidence>
<sequence length="357" mass="36974">MDEMDLVSQLKDVAPLRPEAYERARATLRGAMAEAEPARVQELAPVRGKRSSWARNRRRTLGAGIGAGLLALAAGTAVVLVAPSTHQSVAPTAASASQAPGGNIKLVSLVTDIKASDGSLPGDASLVVNTQTITGRTPYVTYSLYTDSGEYYVTDTQNALPGAIAGRDNLAEDVNAREVAAARFAATGDLDAARKQMINATPNPFGLGLSPAEQKAAWDKALAEEAKILKQKGVTTPPKRPTGKALEGLINNHLWINSVDALARGAANPEIRAGVLRLISTIPDVTVKDSTTGGQPTLTLTAGSALFQGSAEQVLTISAKTGMPVSSAVGAPGKKADSVTTFKVSRVTVADVKAGKF</sequence>
<keyword evidence="3" id="KW-1185">Reference proteome</keyword>
<dbReference type="AlphaFoldDB" id="A0A8J3V7J1"/>